<evidence type="ECO:0000313" key="6">
    <source>
        <dbReference type="Proteomes" id="UP000234462"/>
    </source>
</evidence>
<dbReference type="SMART" id="SM00852">
    <property type="entry name" value="MoCF_biosynth"/>
    <property type="match status" value="1"/>
</dbReference>
<evidence type="ECO:0000256" key="3">
    <source>
        <dbReference type="SAM" id="MobiDB-lite"/>
    </source>
</evidence>
<gene>
    <name evidence="5" type="ORF">BJEO58_02715</name>
</gene>
<dbReference type="Gene3D" id="3.40.980.10">
    <property type="entry name" value="MoaB/Mog-like domain"/>
    <property type="match status" value="1"/>
</dbReference>
<dbReference type="PROSITE" id="PS01078">
    <property type="entry name" value="MOCF_BIOSYNTHESIS_1"/>
    <property type="match status" value="1"/>
</dbReference>
<dbReference type="SUPFAM" id="SSF54690">
    <property type="entry name" value="Molybdopterin synthase subunit MoaE"/>
    <property type="match status" value="1"/>
</dbReference>
<dbReference type="PANTHER" id="PTHR43764:SF1">
    <property type="entry name" value="MOLYBDOPTERIN MOLYBDOTRANSFERASE"/>
    <property type="match status" value="1"/>
</dbReference>
<keyword evidence="2" id="KW-0501">Molybdenum cofactor biosynthesis</keyword>
<keyword evidence="6" id="KW-1185">Reference proteome</keyword>
<evidence type="ECO:0000259" key="4">
    <source>
        <dbReference type="SMART" id="SM00852"/>
    </source>
</evidence>
<dbReference type="CDD" id="cd00886">
    <property type="entry name" value="MogA_MoaB"/>
    <property type="match status" value="1"/>
</dbReference>
<sequence>MTRHTRPDADRRPRRATRGGDRSATFGAGRRAVVLVVSTSGYAGEAEDATGPLLAGWLGERGYRVDAPQIVPDGPAVGNALRRHVLDGPEEERPRVIVTTGGTGLAPEDTTPEETRSILDKEATGIVQALVDHGLAKLPEAAMSRGTAGACDRTFVVNLPGSVGGVKDGITILDPILHHIQAQLENVGDGVHAPRGRAAEADAALPATEPFSVLPSPEPVGGSPAAVEPVGGSPAAVEPMPEPFAWGRVTNEPLDLTAAEARVKTPQTGALAVFHGVVRDHDSGRDDVVGLAYTAHPQAQSVLDEVLAEAVADHPGVRMSVEHRIGELRVGEDALLVTVASAHRREAFTACAELVDRVKARVPIWKRQDYSDGGHDWVGVE</sequence>
<dbReference type="PANTHER" id="PTHR43764">
    <property type="entry name" value="MOLYBDENUM COFACTOR BIOSYNTHESIS"/>
    <property type="match status" value="1"/>
</dbReference>
<dbReference type="GO" id="GO:0006777">
    <property type="term" value="P:Mo-molybdopterin cofactor biosynthetic process"/>
    <property type="evidence" value="ECO:0007669"/>
    <property type="project" value="UniProtKB-KW"/>
</dbReference>
<dbReference type="EMBL" id="FXZM01000016">
    <property type="protein sequence ID" value="SMY13106.1"/>
    <property type="molecule type" value="Genomic_DNA"/>
</dbReference>
<evidence type="ECO:0000256" key="1">
    <source>
        <dbReference type="ARBA" id="ARBA00005046"/>
    </source>
</evidence>
<dbReference type="CDD" id="cd00756">
    <property type="entry name" value="MoaE"/>
    <property type="match status" value="1"/>
</dbReference>
<dbReference type="Pfam" id="PF00994">
    <property type="entry name" value="MoCF_biosynth"/>
    <property type="match status" value="1"/>
</dbReference>
<reference evidence="6" key="1">
    <citation type="submission" date="2017-03" db="EMBL/GenBank/DDBJ databases">
        <authorList>
            <person name="Monnet C."/>
        </authorList>
    </citation>
    <scope>NUCLEOTIDE SEQUENCE [LARGE SCALE GENOMIC DNA]</scope>
    <source>
        <strain evidence="6">SJ5-8</strain>
    </source>
</reference>
<dbReference type="Proteomes" id="UP000234462">
    <property type="component" value="Unassembled WGS sequence"/>
</dbReference>
<feature type="domain" description="MoaB/Mog" evidence="4">
    <location>
        <begin position="33"/>
        <end position="179"/>
    </location>
</feature>
<evidence type="ECO:0000313" key="5">
    <source>
        <dbReference type="EMBL" id="SMY13106.1"/>
    </source>
</evidence>
<evidence type="ECO:0000256" key="2">
    <source>
        <dbReference type="ARBA" id="ARBA00023150"/>
    </source>
</evidence>
<comment type="pathway">
    <text evidence="1">Cofactor biosynthesis; molybdopterin biosynthesis.</text>
</comment>
<dbReference type="InterPro" id="IPR008284">
    <property type="entry name" value="MoCF_biosynth_CS"/>
</dbReference>
<dbReference type="InterPro" id="IPR003448">
    <property type="entry name" value="Mopterin_biosynth_MoaE"/>
</dbReference>
<dbReference type="Gene3D" id="3.90.1170.40">
    <property type="entry name" value="Molybdopterin biosynthesis MoaE subunit"/>
    <property type="match status" value="1"/>
</dbReference>
<dbReference type="GO" id="GO:0030366">
    <property type="term" value="F:molybdopterin synthase activity"/>
    <property type="evidence" value="ECO:0007669"/>
    <property type="project" value="UniProtKB-EC"/>
</dbReference>
<accession>A0A2H1L870</accession>
<name>A0A2H1L870_9MICO</name>
<protein>
    <submittedName>
        <fullName evidence="5">Molybdopterin synthase catalytic subunit</fullName>
        <ecNumber evidence="5">2.8.1.12</ecNumber>
    </submittedName>
</protein>
<dbReference type="InterPro" id="IPR036563">
    <property type="entry name" value="MoaE_sf"/>
</dbReference>
<dbReference type="InterPro" id="IPR001453">
    <property type="entry name" value="MoaB/Mog_dom"/>
</dbReference>
<dbReference type="AlphaFoldDB" id="A0A2H1L870"/>
<proteinExistence type="predicted"/>
<feature type="compositionally biased region" description="Basic and acidic residues" evidence="3">
    <location>
        <begin position="1"/>
        <end position="11"/>
    </location>
</feature>
<dbReference type="Pfam" id="PF02391">
    <property type="entry name" value="MoaE"/>
    <property type="match status" value="1"/>
</dbReference>
<dbReference type="SUPFAM" id="SSF53218">
    <property type="entry name" value="Molybdenum cofactor biosynthesis proteins"/>
    <property type="match status" value="1"/>
</dbReference>
<dbReference type="InterPro" id="IPR036425">
    <property type="entry name" value="MoaB/Mog-like_dom_sf"/>
</dbReference>
<dbReference type="UniPathway" id="UPA00344"/>
<keyword evidence="5" id="KW-0808">Transferase</keyword>
<dbReference type="InterPro" id="IPR051920">
    <property type="entry name" value="MPT_Adenylyltrnsfr/MoaC-Rel"/>
</dbReference>
<feature type="region of interest" description="Disordered" evidence="3">
    <location>
        <begin position="1"/>
        <end position="25"/>
    </location>
</feature>
<organism evidence="5 6">
    <name type="scientific">Brevibacterium jeotgali</name>
    <dbReference type="NCBI Taxonomy" id="1262550"/>
    <lineage>
        <taxon>Bacteria</taxon>
        <taxon>Bacillati</taxon>
        <taxon>Actinomycetota</taxon>
        <taxon>Actinomycetes</taxon>
        <taxon>Micrococcales</taxon>
        <taxon>Brevibacteriaceae</taxon>
        <taxon>Brevibacterium</taxon>
    </lineage>
</organism>
<dbReference type="OrthoDB" id="9794429at2"/>
<dbReference type="RefSeq" id="WP_101590012.1">
    <property type="nucleotide sequence ID" value="NZ_FXZM01000016.1"/>
</dbReference>
<dbReference type="EC" id="2.8.1.12" evidence="5"/>